<feature type="compositionally biased region" description="Acidic residues" evidence="1">
    <location>
        <begin position="471"/>
        <end position="486"/>
    </location>
</feature>
<feature type="region of interest" description="Disordered" evidence="1">
    <location>
        <begin position="158"/>
        <end position="646"/>
    </location>
</feature>
<evidence type="ECO:0000256" key="1">
    <source>
        <dbReference type="SAM" id="MobiDB-lite"/>
    </source>
</evidence>
<sequence>MFSRIPCEDKQGNAKLTSKEMIALDVDEVLIHGAIDDGLWGSPKSIESSADMQSWCEGLRDPHGGGGNILKQRKQQQQPQETLDASKPGSTSIKQTTLPLKKVVAMGPRKLASKGTAGPTRSRPVVLVSRPKKDLSREYLKKWKRNHDGMEECFWNGDGNLGEGVPSRSPSPIPSRSDSRGSRTKLPIHRTKGQNALDLGSSPTTALNHTRMINVSPRQETPSHWSPSPPRAPHRKALLLSEPEDEPEPETLKDSSDTRPPSPPPYPTPAQRPKPKSSATSPSAKPAESSRIPSSFGTGYPPTSQSSPVVFKPIPRKRSKLYPFNPGKILVPNSDSSQSQGRTRSLPSFPSQPSQGSQLPHFSQVLSYASDSQICYDSSQPGSRIPHSQLAIESRSTDKRHPTTRLAHPAPSSLVDSADAPRKPKSTKSALIQSDTESEPDGRDADDGAIPDASSDNAIEEEGLKDINKDVEEEVDVDELESDDERTDALIRQAEASVITAPVERSIVPISNGQDDIDADPLAPSTSVPPERSQQRTRSKSSAQHRNAVASTSRATSRPSTRARSPSVSEFSRKHQSADVVKASPSQPYDVPSTHHDPDTWRAPTFMRIPRPIGVEPVTKPTRTKRPAPRSSSPIMEEPRLKKAKVNPDVIVNNTKGRVIRGPPGVNRTRIGSCSARPGEINRGALSRAEKRSRISRLSEVDTVKNVKQPSRSMLLSVFQAFFNAEHQL</sequence>
<feature type="compositionally biased region" description="Basic residues" evidence="1">
    <location>
        <begin position="182"/>
        <end position="192"/>
    </location>
</feature>
<accession>A0AAW0GKH4</accession>
<feature type="compositionally biased region" description="Pro residues" evidence="1">
    <location>
        <begin position="260"/>
        <end position="272"/>
    </location>
</feature>
<feature type="compositionally biased region" description="Polar residues" evidence="1">
    <location>
        <begin position="291"/>
        <end position="308"/>
    </location>
</feature>
<organism evidence="2 3">
    <name type="scientific">Cerrena zonata</name>
    <dbReference type="NCBI Taxonomy" id="2478898"/>
    <lineage>
        <taxon>Eukaryota</taxon>
        <taxon>Fungi</taxon>
        <taxon>Dikarya</taxon>
        <taxon>Basidiomycota</taxon>
        <taxon>Agaricomycotina</taxon>
        <taxon>Agaricomycetes</taxon>
        <taxon>Polyporales</taxon>
        <taxon>Cerrenaceae</taxon>
        <taxon>Cerrena</taxon>
    </lineage>
</organism>
<reference evidence="2 3" key="1">
    <citation type="submission" date="2022-09" db="EMBL/GenBank/DDBJ databases">
        <authorList>
            <person name="Palmer J.M."/>
        </authorList>
    </citation>
    <scope>NUCLEOTIDE SEQUENCE [LARGE SCALE GENOMIC DNA]</scope>
    <source>
        <strain evidence="2 3">DSM 7382</strain>
    </source>
</reference>
<feature type="compositionally biased region" description="Polar residues" evidence="1">
    <location>
        <begin position="88"/>
        <end position="98"/>
    </location>
</feature>
<feature type="compositionally biased region" description="Polar residues" evidence="1">
    <location>
        <begin position="333"/>
        <end position="343"/>
    </location>
</feature>
<gene>
    <name evidence="2" type="ORF">QCA50_003934</name>
</gene>
<feature type="compositionally biased region" description="Low complexity" evidence="1">
    <location>
        <begin position="548"/>
        <end position="569"/>
    </location>
</feature>
<protein>
    <submittedName>
        <fullName evidence="2">Uncharacterized protein</fullName>
    </submittedName>
</protein>
<feature type="compositionally biased region" description="Polar residues" evidence="1">
    <location>
        <begin position="364"/>
        <end position="382"/>
    </location>
</feature>
<comment type="caution">
    <text evidence="2">The sequence shown here is derived from an EMBL/GenBank/DDBJ whole genome shotgun (WGS) entry which is preliminary data.</text>
</comment>
<evidence type="ECO:0000313" key="3">
    <source>
        <dbReference type="Proteomes" id="UP001385951"/>
    </source>
</evidence>
<dbReference type="AlphaFoldDB" id="A0AAW0GKH4"/>
<feature type="compositionally biased region" description="Low complexity" evidence="1">
    <location>
        <begin position="166"/>
        <end position="176"/>
    </location>
</feature>
<keyword evidence="3" id="KW-1185">Reference proteome</keyword>
<dbReference type="EMBL" id="JASBNA010000004">
    <property type="protein sequence ID" value="KAK7692309.1"/>
    <property type="molecule type" value="Genomic_DNA"/>
</dbReference>
<proteinExistence type="predicted"/>
<feature type="compositionally biased region" description="Low complexity" evidence="1">
    <location>
        <begin position="345"/>
        <end position="360"/>
    </location>
</feature>
<dbReference type="Proteomes" id="UP001385951">
    <property type="component" value="Unassembled WGS sequence"/>
</dbReference>
<evidence type="ECO:0000313" key="2">
    <source>
        <dbReference type="EMBL" id="KAK7692309.1"/>
    </source>
</evidence>
<feature type="region of interest" description="Disordered" evidence="1">
    <location>
        <begin position="59"/>
        <end position="98"/>
    </location>
</feature>
<name>A0AAW0GKH4_9APHY</name>
<feature type="compositionally biased region" description="Low complexity" evidence="1">
    <location>
        <begin position="276"/>
        <end position="290"/>
    </location>
</feature>
<feature type="compositionally biased region" description="Polar residues" evidence="1">
    <location>
        <begin position="201"/>
        <end position="226"/>
    </location>
</feature>